<sequence length="41" mass="4884">MRHTEIIPAWRDQRDSVLKHALVVMTTEVEYAKDTSPMWLK</sequence>
<reference evidence="1 2" key="1">
    <citation type="journal article" date="2010" name="Stand. Genomic Sci.">
        <title>Complete genome sequence of Streptosporangium roseum type strain (NI 9100).</title>
        <authorList>
            <person name="Nolan M."/>
            <person name="Sikorski J."/>
            <person name="Jando M."/>
            <person name="Lucas S."/>
            <person name="Lapidus A."/>
            <person name="Glavina Del Rio T."/>
            <person name="Chen F."/>
            <person name="Tice H."/>
            <person name="Pitluck S."/>
            <person name="Cheng J.F."/>
            <person name="Chertkov O."/>
            <person name="Sims D."/>
            <person name="Meincke L."/>
            <person name="Brettin T."/>
            <person name="Han C."/>
            <person name="Detter J.C."/>
            <person name="Bruce D."/>
            <person name="Goodwin L."/>
            <person name="Land M."/>
            <person name="Hauser L."/>
            <person name="Chang Y.J."/>
            <person name="Jeffries C.D."/>
            <person name="Ivanova N."/>
            <person name="Mavromatis K."/>
            <person name="Mikhailova N."/>
            <person name="Chen A."/>
            <person name="Palaniappan K."/>
            <person name="Chain P."/>
            <person name="Rohde M."/>
            <person name="Goker M."/>
            <person name="Bristow J."/>
            <person name="Eisen J.A."/>
            <person name="Markowitz V."/>
            <person name="Hugenholtz P."/>
            <person name="Kyrpides N.C."/>
            <person name="Klenk H.P."/>
        </authorList>
    </citation>
    <scope>NUCLEOTIDE SEQUENCE [LARGE SCALE GENOMIC DNA]</scope>
    <source>
        <strain evidence="2">ATCC 12428 / DSM 43021 / JCM 3005 / NI 9100</strain>
    </source>
</reference>
<gene>
    <name evidence="1" type="ordered locus">Sros_4350</name>
</gene>
<proteinExistence type="predicted"/>
<protein>
    <submittedName>
        <fullName evidence="1">Uncharacterized protein</fullName>
    </submittedName>
</protein>
<evidence type="ECO:0000313" key="2">
    <source>
        <dbReference type="Proteomes" id="UP000002029"/>
    </source>
</evidence>
<dbReference type="AlphaFoldDB" id="D2B001"/>
<keyword evidence="2" id="KW-1185">Reference proteome</keyword>
<organism evidence="1 2">
    <name type="scientific">Streptosporangium roseum (strain ATCC 12428 / DSM 43021 / JCM 3005 / KCTC 9067 / NCIMB 10171 / NRRL 2505 / NI 9100)</name>
    <dbReference type="NCBI Taxonomy" id="479432"/>
    <lineage>
        <taxon>Bacteria</taxon>
        <taxon>Bacillati</taxon>
        <taxon>Actinomycetota</taxon>
        <taxon>Actinomycetes</taxon>
        <taxon>Streptosporangiales</taxon>
        <taxon>Streptosporangiaceae</taxon>
        <taxon>Streptosporangium</taxon>
    </lineage>
</organism>
<dbReference type="HOGENOM" id="CLU_3277473_0_0_11"/>
<name>D2B001_STRRD</name>
<dbReference type="EMBL" id="CP001814">
    <property type="protein sequence ID" value="ACZ87235.1"/>
    <property type="molecule type" value="Genomic_DNA"/>
</dbReference>
<dbReference type="Proteomes" id="UP000002029">
    <property type="component" value="Chromosome"/>
</dbReference>
<accession>D2B001</accession>
<evidence type="ECO:0000313" key="1">
    <source>
        <dbReference type="EMBL" id="ACZ87235.1"/>
    </source>
</evidence>
<dbReference type="STRING" id="479432.Sros_4350"/>
<dbReference type="KEGG" id="sro:Sros_4350"/>